<feature type="repeat" description="WD" evidence="3">
    <location>
        <begin position="134"/>
        <end position="175"/>
    </location>
</feature>
<dbReference type="OMA" id="MASARCE"/>
<dbReference type="RefSeq" id="XP_004339113.1">
    <property type="nucleotide sequence ID" value="XM_004339065.1"/>
</dbReference>
<dbReference type="InterPro" id="IPR001680">
    <property type="entry name" value="WD40_rpt"/>
</dbReference>
<dbReference type="AlphaFoldDB" id="L8GVT8"/>
<dbReference type="InterPro" id="IPR011047">
    <property type="entry name" value="Quinoprotein_ADH-like_sf"/>
</dbReference>
<dbReference type="PROSITE" id="PS50082">
    <property type="entry name" value="WD_REPEATS_2"/>
    <property type="match status" value="2"/>
</dbReference>
<keyword evidence="1 3" id="KW-0853">WD repeat</keyword>
<gene>
    <name evidence="4" type="ORF">ACA1_057340</name>
</gene>
<dbReference type="PANTHER" id="PTHR19854:SF1">
    <property type="entry name" value="GUANINE NUCLEOTIDE-BINDING PROTEIN SUBUNIT BETA-LIKE PROTEIN 1"/>
    <property type="match status" value="1"/>
</dbReference>
<dbReference type="Proteomes" id="UP000011083">
    <property type="component" value="Unassembled WGS sequence"/>
</dbReference>
<protein>
    <submittedName>
        <fullName evidence="4">WD domain, G-beta repeat-containing protein</fullName>
    </submittedName>
</protein>
<dbReference type="GeneID" id="14918177"/>
<dbReference type="VEuPathDB" id="AmoebaDB:ACA1_057340"/>
<dbReference type="InterPro" id="IPR015943">
    <property type="entry name" value="WD40/YVTN_repeat-like_dom_sf"/>
</dbReference>
<accession>L8GVT8</accession>
<evidence type="ECO:0000256" key="1">
    <source>
        <dbReference type="ARBA" id="ARBA00022574"/>
    </source>
</evidence>
<dbReference type="STRING" id="1257118.L8GVT8"/>
<dbReference type="PROSITE" id="PS50294">
    <property type="entry name" value="WD_REPEATS_REGION"/>
    <property type="match status" value="1"/>
</dbReference>
<reference evidence="4 5" key="1">
    <citation type="journal article" date="2013" name="Genome Biol.">
        <title>Genome of Acanthamoeba castellanii highlights extensive lateral gene transfer and early evolution of tyrosine kinase signaling.</title>
        <authorList>
            <person name="Clarke M."/>
            <person name="Lohan A.J."/>
            <person name="Liu B."/>
            <person name="Lagkouvardos I."/>
            <person name="Roy S."/>
            <person name="Zafar N."/>
            <person name="Bertelli C."/>
            <person name="Schilde C."/>
            <person name="Kianianmomeni A."/>
            <person name="Burglin T.R."/>
            <person name="Frech C."/>
            <person name="Turcotte B."/>
            <person name="Kopec K.O."/>
            <person name="Synnott J.M."/>
            <person name="Choo C."/>
            <person name="Paponov I."/>
            <person name="Finkler A."/>
            <person name="Soon Heng Tan C."/>
            <person name="Hutchins A.P."/>
            <person name="Weinmeier T."/>
            <person name="Rattei T."/>
            <person name="Chu J.S."/>
            <person name="Gimenez G."/>
            <person name="Irimia M."/>
            <person name="Rigden D.J."/>
            <person name="Fitzpatrick D.A."/>
            <person name="Lorenzo-Morales J."/>
            <person name="Bateman A."/>
            <person name="Chiu C.H."/>
            <person name="Tang P."/>
            <person name="Hegemann P."/>
            <person name="Fromm H."/>
            <person name="Raoult D."/>
            <person name="Greub G."/>
            <person name="Miranda-Saavedra D."/>
            <person name="Chen N."/>
            <person name="Nash P."/>
            <person name="Ginger M.L."/>
            <person name="Horn M."/>
            <person name="Schaap P."/>
            <person name="Caler L."/>
            <person name="Loftus B."/>
        </authorList>
    </citation>
    <scope>NUCLEOTIDE SEQUENCE [LARGE SCALE GENOMIC DNA]</scope>
    <source>
        <strain evidence="4 5">Neff</strain>
    </source>
</reference>
<sequence length="210" mass="22079">MCMCIRLFDGGGADGGGGGSQPYLASVWENGQLYLWDSRKPSAPFASTAAAAGPEAKRMHDEPPLAFDLAVVGNGCGVRGVSGGADTHISIFSAGLPLGRDTSDSASLEGTAEVLHQLRPSEPAMEPVTVEQRLEVGHAGVGSVAIRGDQRIFATGGWDKRVRVWDFQRLRPLAILKAHAGPVNCVAFSNTDNLLVSGSADTRIACWSLY</sequence>
<evidence type="ECO:0000313" key="5">
    <source>
        <dbReference type="Proteomes" id="UP000011083"/>
    </source>
</evidence>
<name>L8GVT8_ACACF</name>
<keyword evidence="2" id="KW-0677">Repeat</keyword>
<keyword evidence="5" id="KW-1185">Reference proteome</keyword>
<evidence type="ECO:0000313" key="4">
    <source>
        <dbReference type="EMBL" id="ELR17100.1"/>
    </source>
</evidence>
<dbReference type="SMART" id="SM00320">
    <property type="entry name" value="WD40"/>
    <property type="match status" value="2"/>
</dbReference>
<dbReference type="SUPFAM" id="SSF50998">
    <property type="entry name" value="Quinoprotein alcohol dehydrogenase-like"/>
    <property type="match status" value="1"/>
</dbReference>
<proteinExistence type="predicted"/>
<evidence type="ECO:0000256" key="3">
    <source>
        <dbReference type="PROSITE-ProRule" id="PRU00221"/>
    </source>
</evidence>
<dbReference type="Pfam" id="PF00400">
    <property type="entry name" value="WD40"/>
    <property type="match status" value="2"/>
</dbReference>
<dbReference type="Gene3D" id="2.130.10.10">
    <property type="entry name" value="YVTN repeat-like/Quinoprotein amine dehydrogenase"/>
    <property type="match status" value="1"/>
</dbReference>
<feature type="repeat" description="WD" evidence="3">
    <location>
        <begin position="176"/>
        <end position="210"/>
    </location>
</feature>
<organism evidence="4 5">
    <name type="scientific">Acanthamoeba castellanii (strain ATCC 30010 / Neff)</name>
    <dbReference type="NCBI Taxonomy" id="1257118"/>
    <lineage>
        <taxon>Eukaryota</taxon>
        <taxon>Amoebozoa</taxon>
        <taxon>Discosea</taxon>
        <taxon>Longamoebia</taxon>
        <taxon>Centramoebida</taxon>
        <taxon>Acanthamoebidae</taxon>
        <taxon>Acanthamoeba</taxon>
    </lineage>
</organism>
<dbReference type="KEGG" id="acan:ACA1_057340"/>
<dbReference type="OrthoDB" id="7668193at2759"/>
<evidence type="ECO:0000256" key="2">
    <source>
        <dbReference type="ARBA" id="ARBA00022737"/>
    </source>
</evidence>
<dbReference type="EMBL" id="KB007974">
    <property type="protein sequence ID" value="ELR17100.1"/>
    <property type="molecule type" value="Genomic_DNA"/>
</dbReference>
<dbReference type="PANTHER" id="PTHR19854">
    <property type="entry name" value="TRANSDUCIN BETA-LIKE 3"/>
    <property type="match status" value="1"/>
</dbReference>